<dbReference type="InterPro" id="IPR036249">
    <property type="entry name" value="Thioredoxin-like_sf"/>
</dbReference>
<dbReference type="Proteomes" id="UP000507962">
    <property type="component" value="Unassembled WGS sequence"/>
</dbReference>
<evidence type="ECO:0000259" key="1">
    <source>
        <dbReference type="Pfam" id="PF00578"/>
    </source>
</evidence>
<name>A0A4U8YHQ9_9BACT</name>
<accession>A0A4U8YHQ9</accession>
<dbReference type="Pfam" id="PF00578">
    <property type="entry name" value="AhpC-TSA"/>
    <property type="match status" value="1"/>
</dbReference>
<gene>
    <name evidence="2" type="ORF">MSL71_1200</name>
</gene>
<reference evidence="2 3" key="1">
    <citation type="submission" date="2019-03" db="EMBL/GenBank/DDBJ databases">
        <authorList>
            <person name="Nijsse B."/>
        </authorList>
    </citation>
    <scope>NUCLEOTIDE SEQUENCE [LARGE SCALE GENOMIC DNA]</scope>
    <source>
        <strain evidence="2">Desulfoluna butyratoxydans MSL71</strain>
    </source>
</reference>
<dbReference type="InterPro" id="IPR000866">
    <property type="entry name" value="AhpC/TSA"/>
</dbReference>
<organism evidence="2 3">
    <name type="scientific">Desulfoluna butyratoxydans</name>
    <dbReference type="NCBI Taxonomy" id="231438"/>
    <lineage>
        <taxon>Bacteria</taxon>
        <taxon>Pseudomonadati</taxon>
        <taxon>Thermodesulfobacteriota</taxon>
        <taxon>Desulfobacteria</taxon>
        <taxon>Desulfobacterales</taxon>
        <taxon>Desulfolunaceae</taxon>
        <taxon>Desulfoluna</taxon>
    </lineage>
</organism>
<evidence type="ECO:0000313" key="2">
    <source>
        <dbReference type="EMBL" id="VFQ42499.1"/>
    </source>
</evidence>
<protein>
    <submittedName>
        <fullName evidence="2">Alkyl hydroperoxide reductase subunit c/ thiol specific antioxidant</fullName>
    </submittedName>
</protein>
<evidence type="ECO:0000313" key="3">
    <source>
        <dbReference type="Proteomes" id="UP000507962"/>
    </source>
</evidence>
<dbReference type="SUPFAM" id="SSF52833">
    <property type="entry name" value="Thioredoxin-like"/>
    <property type="match status" value="1"/>
</dbReference>
<dbReference type="GO" id="GO:0016209">
    <property type="term" value="F:antioxidant activity"/>
    <property type="evidence" value="ECO:0007669"/>
    <property type="project" value="InterPro"/>
</dbReference>
<proteinExistence type="predicted"/>
<sequence length="108" mass="11939">MAVSPQQAKFSKPLAKKLGLTFPILADPQNKVASAFGLVHRLPLPLRDIYLGFGIDVPRFNGDDSWELPVPARFILDPSGKILSAEAHPDYTRRPDPREVISIVSPDH</sequence>
<keyword evidence="3" id="KW-1185">Reference proteome</keyword>
<dbReference type="EMBL" id="CAADHO010000001">
    <property type="protein sequence ID" value="VFQ42499.1"/>
    <property type="molecule type" value="Genomic_DNA"/>
</dbReference>
<dbReference type="Gene3D" id="3.40.30.10">
    <property type="entry name" value="Glutaredoxin"/>
    <property type="match status" value="1"/>
</dbReference>
<dbReference type="GO" id="GO:0016491">
    <property type="term" value="F:oxidoreductase activity"/>
    <property type="evidence" value="ECO:0007669"/>
    <property type="project" value="InterPro"/>
</dbReference>
<feature type="domain" description="Alkyl hydroperoxide reductase subunit C/ Thiol specific antioxidant" evidence="1">
    <location>
        <begin position="2"/>
        <end position="82"/>
    </location>
</feature>
<dbReference type="AlphaFoldDB" id="A0A4U8YHQ9"/>